<reference evidence="1" key="1">
    <citation type="submission" date="2020-08" db="EMBL/GenBank/DDBJ databases">
        <title>Genome public.</title>
        <authorList>
            <person name="Liu C."/>
            <person name="Sun Q."/>
        </authorList>
    </citation>
    <scope>NUCLEOTIDE SEQUENCE</scope>
    <source>
        <strain evidence="1">NSJ-64</strain>
    </source>
</reference>
<protein>
    <submittedName>
        <fullName evidence="1">Uncharacterized protein</fullName>
    </submittedName>
</protein>
<gene>
    <name evidence="1" type="ORF">H8705_12300</name>
</gene>
<sequence length="249" mass="27623">MKPVYQRRLVIALLIVFVLFLLVLFAISAGVNAIKVAINTTTLEGVTASNLLSKTNMNTILSTMKQENASEIMVMDSSVVFTSDAVAVQVEMNLVNIVDDGIAENWTLVSDEKKTKLRKVSTEYTNMKALKMRKVPFSTYFPSLERIPVEYLVLNFPLKDGGRFTFTDNFGNNLEPDYAGYITEQGLLGMWVSKIGAVSTFGEEFTPVSTCVPFICSIEEVNSEKSKGKKVVLLEPEDAYVVLLEASPY</sequence>
<accession>A0A926EPF6</accession>
<name>A0A926EPF6_9FIRM</name>
<proteinExistence type="predicted"/>
<evidence type="ECO:0000313" key="2">
    <source>
        <dbReference type="Proteomes" id="UP000623678"/>
    </source>
</evidence>
<organism evidence="1 2">
    <name type="scientific">Youxingia wuxianensis</name>
    <dbReference type="NCBI Taxonomy" id="2763678"/>
    <lineage>
        <taxon>Bacteria</taxon>
        <taxon>Bacillati</taxon>
        <taxon>Bacillota</taxon>
        <taxon>Clostridia</taxon>
        <taxon>Eubacteriales</taxon>
        <taxon>Oscillospiraceae</taxon>
        <taxon>Youxingia</taxon>
    </lineage>
</organism>
<keyword evidence="2" id="KW-1185">Reference proteome</keyword>
<dbReference type="AlphaFoldDB" id="A0A926EPF6"/>
<dbReference type="Proteomes" id="UP000623678">
    <property type="component" value="Unassembled WGS sequence"/>
</dbReference>
<dbReference type="EMBL" id="JACRTD010000010">
    <property type="protein sequence ID" value="MBC8586361.1"/>
    <property type="molecule type" value="Genomic_DNA"/>
</dbReference>
<comment type="caution">
    <text evidence="1">The sequence shown here is derived from an EMBL/GenBank/DDBJ whole genome shotgun (WGS) entry which is preliminary data.</text>
</comment>
<evidence type="ECO:0000313" key="1">
    <source>
        <dbReference type="EMBL" id="MBC8586361.1"/>
    </source>
</evidence>